<keyword evidence="1" id="KW-0812">Transmembrane</keyword>
<feature type="transmembrane region" description="Helical" evidence="1">
    <location>
        <begin position="292"/>
        <end position="314"/>
    </location>
</feature>
<feature type="transmembrane region" description="Helical" evidence="1">
    <location>
        <begin position="105"/>
        <end position="123"/>
    </location>
</feature>
<keyword evidence="4" id="KW-1185">Reference proteome</keyword>
<evidence type="ECO:0000256" key="1">
    <source>
        <dbReference type="SAM" id="Phobius"/>
    </source>
</evidence>
<accession>A0ABY1LNR3</accession>
<feature type="transmembrane region" description="Helical" evidence="1">
    <location>
        <begin position="154"/>
        <end position="184"/>
    </location>
</feature>
<evidence type="ECO:0000313" key="4">
    <source>
        <dbReference type="Proteomes" id="UP000190827"/>
    </source>
</evidence>
<dbReference type="Pfam" id="PF04235">
    <property type="entry name" value="DUF418"/>
    <property type="match status" value="1"/>
</dbReference>
<dbReference type="InterPro" id="IPR052529">
    <property type="entry name" value="Bact_Transport_Assoc"/>
</dbReference>
<proteinExistence type="predicted"/>
<protein>
    <submittedName>
        <fullName evidence="3">Uncharacterized membrane protein YeiB</fullName>
    </submittedName>
</protein>
<organism evidence="3 4">
    <name type="scientific">Plantibacter cousiniae</name>
    <name type="common">nom. nud.</name>
    <dbReference type="NCBI Taxonomy" id="199709"/>
    <lineage>
        <taxon>Bacteria</taxon>
        <taxon>Bacillati</taxon>
        <taxon>Actinomycetota</taxon>
        <taxon>Actinomycetes</taxon>
        <taxon>Micrococcales</taxon>
        <taxon>Microbacteriaceae</taxon>
        <taxon>Plantibacter</taxon>
    </lineage>
</organism>
<evidence type="ECO:0000259" key="2">
    <source>
        <dbReference type="Pfam" id="PF04235"/>
    </source>
</evidence>
<feature type="transmembrane region" description="Helical" evidence="1">
    <location>
        <begin position="196"/>
        <end position="214"/>
    </location>
</feature>
<reference evidence="3 4" key="1">
    <citation type="submission" date="2017-02" db="EMBL/GenBank/DDBJ databases">
        <authorList>
            <person name="Varghese N."/>
            <person name="Submissions S."/>
        </authorList>
    </citation>
    <scope>NUCLEOTIDE SEQUENCE [LARGE SCALE GENOMIC DNA]</scope>
    <source>
        <strain evidence="3 4">VKM Ac-1787</strain>
    </source>
</reference>
<feature type="transmembrane region" description="Helical" evidence="1">
    <location>
        <begin position="74"/>
        <end position="93"/>
    </location>
</feature>
<dbReference type="EMBL" id="FUZO01000002">
    <property type="protein sequence ID" value="SKC67768.1"/>
    <property type="molecule type" value="Genomic_DNA"/>
</dbReference>
<comment type="caution">
    <text evidence="3">The sequence shown here is derived from an EMBL/GenBank/DDBJ whole genome shotgun (WGS) entry which is preliminary data.</text>
</comment>
<gene>
    <name evidence="3" type="ORF">SAMN06295973_2739</name>
</gene>
<dbReference type="RefSeq" id="WP_079706495.1">
    <property type="nucleotide sequence ID" value="NZ_FUZO01000002.1"/>
</dbReference>
<feature type="domain" description="DUF418" evidence="2">
    <location>
        <begin position="194"/>
        <end position="332"/>
    </location>
</feature>
<dbReference type="InterPro" id="IPR007349">
    <property type="entry name" value="DUF418"/>
</dbReference>
<feature type="transmembrane region" description="Helical" evidence="1">
    <location>
        <begin position="267"/>
        <end position="286"/>
    </location>
</feature>
<sequence>MPQVSISSTPPVPSTGDATSRRWHLIDALRGFALVGILFVNVPDITRLGSDIPFDQRQSTLMDTVLEFAVQTRFVPIFAFLFGLSAMLVIQGARRRGTGALVPMLLRLGALLLIGVAHGFLYPGEILREYAICGILMLPLMLWLPRWALLGSGVALTIAAYALTGGGLATLPGLFLAGAGAAAYGLPKVLDAGRRPVWITFLVAAALAVPAVVWQTTEPGDPRFTTAGGIAGGILAVVYVTGFALLWQTPVRRVLAAVFEPLGRMALTNYLAASAVFAVVGLVVPFREIDDLAAVSVAAVALIAVQSVLSRLWLQHFRYGPVEWVWRMATWRRAVPLRGAALPAA</sequence>
<feature type="transmembrane region" description="Helical" evidence="1">
    <location>
        <begin position="226"/>
        <end position="247"/>
    </location>
</feature>
<name>A0ABY1LNR3_9MICO</name>
<keyword evidence="1" id="KW-0472">Membrane</keyword>
<dbReference type="Proteomes" id="UP000190827">
    <property type="component" value="Unassembled WGS sequence"/>
</dbReference>
<dbReference type="PANTHER" id="PTHR30590:SF2">
    <property type="entry name" value="INNER MEMBRANE PROTEIN"/>
    <property type="match status" value="1"/>
</dbReference>
<evidence type="ECO:0000313" key="3">
    <source>
        <dbReference type="EMBL" id="SKC67768.1"/>
    </source>
</evidence>
<dbReference type="PANTHER" id="PTHR30590">
    <property type="entry name" value="INNER MEMBRANE PROTEIN"/>
    <property type="match status" value="1"/>
</dbReference>
<keyword evidence="1" id="KW-1133">Transmembrane helix</keyword>